<name>A0A6C0BHJ4_9ZZZZ</name>
<sequence>MERSSKVVKYMRKVQGSYISSQSGGEPSPSPSPSPPPPLPVSRPSPLPLPPSSSSSSSSSSPSPPSPPSPSPPSPPLPPPPPPPLPLPPHLLNPQNSLNPQNPQNLLKPPLRLPPLTQEAKSIAQEAKSIAQEAKSIAQEAKETADIALLTSLINLKSTTPELAALLKAPELASKPPAIIDVIDFIDYFNHEMYTAYEMIIDVNQNFDGSPVHPQINYVLLPYLIEEEESISGGGQNKKRSNQKGGTNGKLRFIFCCFNVNHAKYDDEVTWVYNPDFEDLSNINEDKQKEMCEAFAKFHQLIEKINKVEEVLNKKAEVITNILQNEKFQLIANNVKNHIKKFCDERLKEILMLNVTQIIPGTVNNEPEMVEVDNPIKLEMDILHFEAYLVYIGALMQEIARHMTRYRVRNGVLELTIKEQTEQTEQMKQIIYYLNKQENKQENKLQYNVGIMISGQYYDECISFPCLIDKLKGKSYEHSSILSFTVELKKQGLINAHVTRKIVDQLIYDEYIQNIKKWFNYKGDLYTEYKEKQVGTFQYKNIYYRNDMLINSIATTEITQAEEAVAEAEAVTVAETEAVTVAEALTLAKEEAKNYYFIGDVVSKLMMYNVL</sequence>
<feature type="compositionally biased region" description="Pro residues" evidence="1">
    <location>
        <begin position="62"/>
        <end position="91"/>
    </location>
</feature>
<feature type="compositionally biased region" description="Low complexity" evidence="1">
    <location>
        <begin position="52"/>
        <end position="61"/>
    </location>
</feature>
<accession>A0A6C0BHJ4</accession>
<protein>
    <submittedName>
        <fullName evidence="2">Uncharacterized protein</fullName>
    </submittedName>
</protein>
<feature type="region of interest" description="Disordered" evidence="1">
    <location>
        <begin position="1"/>
        <end position="112"/>
    </location>
</feature>
<proteinExistence type="predicted"/>
<dbReference type="PANTHER" id="PTHR48125:SF12">
    <property type="entry name" value="AT HOOK TRANSCRIPTION FACTOR FAMILY-RELATED"/>
    <property type="match status" value="1"/>
</dbReference>
<dbReference type="AlphaFoldDB" id="A0A6C0BHJ4"/>
<organism evidence="2">
    <name type="scientific">viral metagenome</name>
    <dbReference type="NCBI Taxonomy" id="1070528"/>
    <lineage>
        <taxon>unclassified sequences</taxon>
        <taxon>metagenomes</taxon>
        <taxon>organismal metagenomes</taxon>
    </lineage>
</organism>
<feature type="compositionally biased region" description="Pro residues" evidence="1">
    <location>
        <begin position="28"/>
        <end position="51"/>
    </location>
</feature>
<evidence type="ECO:0000313" key="2">
    <source>
        <dbReference type="EMBL" id="QHS90823.1"/>
    </source>
</evidence>
<dbReference type="EMBL" id="MN739148">
    <property type="protein sequence ID" value="QHS90823.1"/>
    <property type="molecule type" value="Genomic_DNA"/>
</dbReference>
<reference evidence="2" key="1">
    <citation type="journal article" date="2020" name="Nature">
        <title>Giant virus diversity and host interactions through global metagenomics.</title>
        <authorList>
            <person name="Schulz F."/>
            <person name="Roux S."/>
            <person name="Paez-Espino D."/>
            <person name="Jungbluth S."/>
            <person name="Walsh D.A."/>
            <person name="Denef V.J."/>
            <person name="McMahon K.D."/>
            <person name="Konstantinidis K.T."/>
            <person name="Eloe-Fadrosh E.A."/>
            <person name="Kyrpides N.C."/>
            <person name="Woyke T."/>
        </authorList>
    </citation>
    <scope>NUCLEOTIDE SEQUENCE</scope>
    <source>
        <strain evidence="2">GVMAG-M-3300010354-11</strain>
    </source>
</reference>
<feature type="compositionally biased region" description="Low complexity" evidence="1">
    <location>
        <begin position="92"/>
        <end position="112"/>
    </location>
</feature>
<dbReference type="PANTHER" id="PTHR48125">
    <property type="entry name" value="LP07818P1"/>
    <property type="match status" value="1"/>
</dbReference>
<evidence type="ECO:0000256" key="1">
    <source>
        <dbReference type="SAM" id="MobiDB-lite"/>
    </source>
</evidence>